<dbReference type="InterPro" id="IPR023405">
    <property type="entry name" value="Topo_IA_core_domain"/>
</dbReference>
<dbReference type="Pfam" id="PF01131">
    <property type="entry name" value="Topoisom_bac"/>
    <property type="match status" value="2"/>
</dbReference>
<name>A0A6C0K806_9ZZZZ</name>
<dbReference type="PROSITE" id="PS00396">
    <property type="entry name" value="TOPO_IA_1"/>
    <property type="match status" value="1"/>
</dbReference>
<dbReference type="Gene3D" id="1.10.290.10">
    <property type="entry name" value="Topoisomerase I, domain 4"/>
    <property type="match status" value="1"/>
</dbReference>
<dbReference type="InterPro" id="IPR025589">
    <property type="entry name" value="Toprim_C_rpt"/>
</dbReference>
<accession>A0A6C0K806</accession>
<dbReference type="Pfam" id="PF13368">
    <property type="entry name" value="Toprim_C_rpt"/>
    <property type="match status" value="1"/>
</dbReference>
<dbReference type="PANTHER" id="PTHR42785">
    <property type="entry name" value="DNA TOPOISOMERASE, TYPE IA, CORE"/>
    <property type="match status" value="1"/>
</dbReference>
<evidence type="ECO:0000256" key="3">
    <source>
        <dbReference type="ARBA" id="ARBA00012891"/>
    </source>
</evidence>
<sequence length="832" mass="91496">MYTQMRLIIVESPAKCQKIQGFLGPGHTVIASMGHIRALAHDLDAVGINNNFEPTYEFLKEKAKAIKQLTDAAKGATSVILCADDDREGEAIAYSVAVLLKLNIATNPRAAFREITRNAVLDAVNNPRTIDMNRVNSQQSRAMLDMMVGFTISPLLWSYVGPALSAGRCQTPALRLVVERERIIETFKSEGSWLISGEWSTNEKPVNKNSVWPAVMTESLSDEESAQNYLENHKDTKVGVVKKAETKPWTESAPLALMTSTLQQQASNLYHCNPKKTMQIAQKLYEAGHITYMRTDQETMSEEAVENAKKVILAKWGPTYVKTTMPPVAATALTKTKKASAAATAAELPKAQEAHEAIRPTHFENSQLPEGEDWGLQEKKIYHLIWLRAIQSVMSAAKGDNRLVTFDAEGDDGDFEWLAKWRRTTFPGWKAADEKDAKISEAQDSETNETDASDVSWKLGESLAPTQRVYWQLLLAKPQESKPPGRYTEASLVRELEKKGIGRPSTFASLIATLLEKAYVETKDIVQEIKESKTYSLTTLGQWPPTLSPFQLKKGGEKLRMVPTALGRSLLDFTVKNFPDLFAYEFTATMEKRLDQIAEGKEPWKQVLGDTWNSYKDRLATLKKAPSAAAGSGGPGGNPNPKVREFGNGLKAVLSAKGPLLLKEGETKEQTVFYGWPGSKSFQSLTESEALAFIENAGKQKVGEAFGEFEGEQILQKSGKFGSYFEWKGIRVSAAPGDSLEIAIKKLQEKATAPPVRILGPFQVRTGQYGPYLMKVVGGKDKPQFVNIPAGTDLDSLTAQQAGEIFEAGLKAKAAGGGKGGKGGFKKFKKKE</sequence>
<feature type="compositionally biased region" description="Basic and acidic residues" evidence="7">
    <location>
        <begin position="432"/>
        <end position="441"/>
    </location>
</feature>
<evidence type="ECO:0000256" key="2">
    <source>
        <dbReference type="ARBA" id="ARBA00009446"/>
    </source>
</evidence>
<evidence type="ECO:0000256" key="6">
    <source>
        <dbReference type="ARBA" id="ARBA00023235"/>
    </source>
</evidence>
<dbReference type="SUPFAM" id="SSF56712">
    <property type="entry name" value="Prokaryotic type I DNA topoisomerase"/>
    <property type="match status" value="1"/>
</dbReference>
<keyword evidence="6" id="KW-0413">Isomerase</keyword>
<reference evidence="10" key="1">
    <citation type="journal article" date="2020" name="Nature">
        <title>Giant virus diversity and host interactions through global metagenomics.</title>
        <authorList>
            <person name="Schulz F."/>
            <person name="Roux S."/>
            <person name="Paez-Espino D."/>
            <person name="Jungbluth S."/>
            <person name="Walsh D.A."/>
            <person name="Denef V.J."/>
            <person name="McMahon K.D."/>
            <person name="Konstantinidis K.T."/>
            <person name="Eloe-Fadrosh E.A."/>
            <person name="Kyrpides N.C."/>
            <person name="Woyke T."/>
        </authorList>
    </citation>
    <scope>NUCLEOTIDE SEQUENCE</scope>
    <source>
        <strain evidence="10">GVMAG-S-1101182-85</strain>
    </source>
</reference>
<dbReference type="SMART" id="SM00436">
    <property type="entry name" value="TOP1Bc"/>
    <property type="match status" value="1"/>
</dbReference>
<dbReference type="InterPro" id="IPR003601">
    <property type="entry name" value="Topo_IA_2"/>
</dbReference>
<dbReference type="InterPro" id="IPR013497">
    <property type="entry name" value="Topo_IA_cen"/>
</dbReference>
<dbReference type="InterPro" id="IPR013824">
    <property type="entry name" value="Topo_IA_cen_sub1"/>
</dbReference>
<feature type="region of interest" description="Disordered" evidence="7">
    <location>
        <begin position="432"/>
        <end position="455"/>
    </location>
</feature>
<dbReference type="EC" id="5.6.2.1" evidence="3"/>
<dbReference type="GO" id="GO:0006265">
    <property type="term" value="P:DNA topological change"/>
    <property type="evidence" value="ECO:0007669"/>
    <property type="project" value="InterPro"/>
</dbReference>
<proteinExistence type="inferred from homology"/>
<dbReference type="Gene3D" id="2.70.20.10">
    <property type="entry name" value="Topoisomerase I, domain 3"/>
    <property type="match status" value="1"/>
</dbReference>
<dbReference type="PROSITE" id="PS50880">
    <property type="entry name" value="TOPRIM"/>
    <property type="match status" value="1"/>
</dbReference>
<evidence type="ECO:0000256" key="5">
    <source>
        <dbReference type="ARBA" id="ARBA00023125"/>
    </source>
</evidence>
<dbReference type="EMBL" id="MN740832">
    <property type="protein sequence ID" value="QHU14172.1"/>
    <property type="molecule type" value="Genomic_DNA"/>
</dbReference>
<dbReference type="AlphaFoldDB" id="A0A6C0K806"/>
<dbReference type="Pfam" id="PF01751">
    <property type="entry name" value="Toprim"/>
    <property type="match status" value="1"/>
</dbReference>
<keyword evidence="5" id="KW-0238">DNA-binding</keyword>
<comment type="catalytic activity">
    <reaction evidence="1">
        <text>ATP-independent breakage of single-stranded DNA, followed by passage and rejoining.</text>
        <dbReference type="EC" id="5.6.2.1"/>
    </reaction>
</comment>
<organism evidence="10">
    <name type="scientific">viral metagenome</name>
    <dbReference type="NCBI Taxonomy" id="1070528"/>
    <lineage>
        <taxon>unclassified sequences</taxon>
        <taxon>metagenomes</taxon>
        <taxon>organismal metagenomes</taxon>
    </lineage>
</organism>
<dbReference type="PANTHER" id="PTHR42785:SF1">
    <property type="entry name" value="DNA TOPOISOMERASE"/>
    <property type="match status" value="1"/>
</dbReference>
<dbReference type="InterPro" id="IPR013826">
    <property type="entry name" value="Topo_IA_cen_sub3"/>
</dbReference>
<dbReference type="GO" id="GO:0003677">
    <property type="term" value="F:DNA binding"/>
    <property type="evidence" value="ECO:0007669"/>
    <property type="project" value="UniProtKB-KW"/>
</dbReference>
<dbReference type="SMART" id="SM00493">
    <property type="entry name" value="TOPRIM"/>
    <property type="match status" value="1"/>
</dbReference>
<dbReference type="Gene3D" id="3.40.50.140">
    <property type="match status" value="1"/>
</dbReference>
<dbReference type="InterPro" id="IPR006171">
    <property type="entry name" value="TOPRIM_dom"/>
</dbReference>
<evidence type="ECO:0000259" key="8">
    <source>
        <dbReference type="PROSITE" id="PS50880"/>
    </source>
</evidence>
<evidence type="ECO:0000256" key="4">
    <source>
        <dbReference type="ARBA" id="ARBA00023029"/>
    </source>
</evidence>
<dbReference type="InterPro" id="IPR000380">
    <property type="entry name" value="Topo_IA"/>
</dbReference>
<evidence type="ECO:0000259" key="9">
    <source>
        <dbReference type="PROSITE" id="PS52039"/>
    </source>
</evidence>
<dbReference type="Gene3D" id="1.10.460.10">
    <property type="entry name" value="Topoisomerase I, domain 2"/>
    <property type="match status" value="2"/>
</dbReference>
<feature type="compositionally biased region" description="Acidic residues" evidence="7">
    <location>
        <begin position="443"/>
        <end position="452"/>
    </location>
</feature>
<keyword evidence="4" id="KW-0799">Topoisomerase</keyword>
<protein>
    <recommendedName>
        <fullName evidence="3">DNA topoisomerase</fullName>
        <ecNumber evidence="3">5.6.2.1</ecNumber>
    </recommendedName>
</protein>
<dbReference type="InterPro" id="IPR023406">
    <property type="entry name" value="Topo_IA_AS"/>
</dbReference>
<evidence type="ECO:0000313" key="10">
    <source>
        <dbReference type="EMBL" id="QHU14172.1"/>
    </source>
</evidence>
<evidence type="ECO:0000256" key="7">
    <source>
        <dbReference type="SAM" id="MobiDB-lite"/>
    </source>
</evidence>
<dbReference type="PROSITE" id="PS52039">
    <property type="entry name" value="TOPO_IA_2"/>
    <property type="match status" value="1"/>
</dbReference>
<feature type="region of interest" description="Disordered" evidence="7">
    <location>
        <begin position="813"/>
        <end position="832"/>
    </location>
</feature>
<feature type="domain" description="Toprim" evidence="8">
    <location>
        <begin position="5"/>
        <end position="115"/>
    </location>
</feature>
<dbReference type="CDD" id="cd00186">
    <property type="entry name" value="TOP1Ac"/>
    <property type="match status" value="1"/>
</dbReference>
<dbReference type="InterPro" id="IPR003602">
    <property type="entry name" value="Topo_IA_DNA-bd_dom"/>
</dbReference>
<comment type="similarity">
    <text evidence="2">Belongs to the type IA topoisomerase family.</text>
</comment>
<dbReference type="GO" id="GO:0003917">
    <property type="term" value="F:DNA topoisomerase type I (single strand cut, ATP-independent) activity"/>
    <property type="evidence" value="ECO:0007669"/>
    <property type="project" value="UniProtKB-EC"/>
</dbReference>
<feature type="domain" description="Topo IA-type catalytic" evidence="9">
    <location>
        <begin position="131"/>
        <end position="619"/>
    </location>
</feature>
<dbReference type="PRINTS" id="PR00417">
    <property type="entry name" value="PRTPISMRASEI"/>
</dbReference>
<dbReference type="SMART" id="SM00437">
    <property type="entry name" value="TOP1Ac"/>
    <property type="match status" value="1"/>
</dbReference>
<dbReference type="InterPro" id="IPR013825">
    <property type="entry name" value="Topo_IA_cen_sub2"/>
</dbReference>
<evidence type="ECO:0000256" key="1">
    <source>
        <dbReference type="ARBA" id="ARBA00000213"/>
    </source>
</evidence>